<keyword evidence="6" id="KW-0472">Membrane</keyword>
<evidence type="ECO:0000256" key="2">
    <source>
        <dbReference type="ARBA" id="ARBA00029447"/>
    </source>
</evidence>
<dbReference type="EMBL" id="CP139781">
    <property type="protein sequence ID" value="WRQ87186.1"/>
    <property type="molecule type" value="Genomic_DNA"/>
</dbReference>
<reference evidence="8 9" key="1">
    <citation type="submission" date="2023-12" db="EMBL/GenBank/DDBJ databases">
        <title>Description of an unclassified Opitutus bacterium of Verrucomicrobiota.</title>
        <authorList>
            <person name="Zhang D.-F."/>
        </authorList>
    </citation>
    <scope>NUCLEOTIDE SEQUENCE [LARGE SCALE GENOMIC DNA]</scope>
    <source>
        <strain evidence="8 9">WL0086</strain>
    </source>
</reference>
<keyword evidence="9" id="KW-1185">Reference proteome</keyword>
<feature type="transmembrane region" description="Helical" evidence="6">
    <location>
        <begin position="12"/>
        <end position="31"/>
    </location>
</feature>
<gene>
    <name evidence="8" type="ORF">K1X11_020430</name>
</gene>
<dbReference type="SMART" id="SM01358">
    <property type="entry name" value="HBM"/>
    <property type="match status" value="1"/>
</dbReference>
<feature type="coiled-coil region" evidence="4">
    <location>
        <begin position="107"/>
        <end position="141"/>
    </location>
</feature>
<evidence type="ECO:0000259" key="7">
    <source>
        <dbReference type="PROSITE" id="PS50111"/>
    </source>
</evidence>
<dbReference type="SMART" id="SM00283">
    <property type="entry name" value="MA"/>
    <property type="match status" value="1"/>
</dbReference>
<evidence type="ECO:0000313" key="8">
    <source>
        <dbReference type="EMBL" id="WRQ87186.1"/>
    </source>
</evidence>
<dbReference type="InterPro" id="IPR004089">
    <property type="entry name" value="MCPsignal_dom"/>
</dbReference>
<evidence type="ECO:0000256" key="3">
    <source>
        <dbReference type="PROSITE-ProRule" id="PRU00284"/>
    </source>
</evidence>
<evidence type="ECO:0000256" key="5">
    <source>
        <dbReference type="SAM" id="MobiDB-lite"/>
    </source>
</evidence>
<dbReference type="Gene3D" id="1.10.287.950">
    <property type="entry name" value="Methyl-accepting chemotaxis protein"/>
    <property type="match status" value="1"/>
</dbReference>
<keyword evidence="6" id="KW-0812">Transmembrane</keyword>
<dbReference type="InterPro" id="IPR051310">
    <property type="entry name" value="MCP_chemotaxis"/>
</dbReference>
<feature type="region of interest" description="Disordered" evidence="5">
    <location>
        <begin position="625"/>
        <end position="656"/>
    </location>
</feature>
<keyword evidence="3" id="KW-0807">Transducer</keyword>
<keyword evidence="1" id="KW-0145">Chemotaxis</keyword>
<comment type="similarity">
    <text evidence="2">Belongs to the methyl-accepting chemotaxis (MCP) protein family.</text>
</comment>
<feature type="compositionally biased region" description="Polar residues" evidence="5">
    <location>
        <begin position="625"/>
        <end position="635"/>
    </location>
</feature>
<dbReference type="PANTHER" id="PTHR43531:SF11">
    <property type="entry name" value="METHYL-ACCEPTING CHEMOTAXIS PROTEIN 3"/>
    <property type="match status" value="1"/>
</dbReference>
<evidence type="ECO:0000256" key="1">
    <source>
        <dbReference type="ARBA" id="ARBA00022500"/>
    </source>
</evidence>
<feature type="domain" description="Methyl-accepting transducer" evidence="7">
    <location>
        <begin position="353"/>
        <end position="582"/>
    </location>
</feature>
<dbReference type="PRINTS" id="PR00260">
    <property type="entry name" value="CHEMTRNSDUCR"/>
</dbReference>
<evidence type="ECO:0000313" key="9">
    <source>
        <dbReference type="Proteomes" id="UP000738431"/>
    </source>
</evidence>
<proteinExistence type="inferred from homology"/>
<evidence type="ECO:0000256" key="6">
    <source>
        <dbReference type="SAM" id="Phobius"/>
    </source>
</evidence>
<keyword evidence="6" id="KW-1133">Transmembrane helix</keyword>
<keyword evidence="4" id="KW-0175">Coiled coil</keyword>
<feature type="transmembrane region" description="Helical" evidence="6">
    <location>
        <begin position="310"/>
        <end position="334"/>
    </location>
</feature>
<evidence type="ECO:0000256" key="4">
    <source>
        <dbReference type="SAM" id="Coils"/>
    </source>
</evidence>
<dbReference type="SUPFAM" id="SSF58104">
    <property type="entry name" value="Methyl-accepting chemotaxis protein (MCP) signaling domain"/>
    <property type="match status" value="1"/>
</dbReference>
<name>A0ABZ1C6P6_9BACT</name>
<dbReference type="InterPro" id="IPR004090">
    <property type="entry name" value="Chemotax_Me-accpt_rcpt"/>
</dbReference>
<sequence>MKKNLTLAQRITAGYVLLLTVCGIFGGVAVWRMQKSADGAAFLNEAVTPQLQISNDLNHHAALMNRAARTYGLTGQADQLEIAREHMGELKQDLQTALKLSQSHPELQAMVVAVQKAQAAMAEYQKDFNATEAEQQKLTQVSAVMDGAAARFSSAFEAYIASQSNTLEVEILGEVDDTKILETRTKLVKAGEAFRLGNQARIENFKSQATRDPAALEAALPLFDQILTLGNEVGEITVLDADIKELTVVRNAVTDYREGVLNVITSLKAMKALQVKRTAAADAFDAAVENFVDAAMEQTVDYAENSSTGLAVVVGTTISGGIFVGIIGLVMAWWTVRSINRLVTDIANTINQGALQVATAASQVSGSSQTLAEGASEQAASLEEISSSVEELVSMTHRNRDHAAASKTAANQARGSAETGVGEMERLETAMQAIKESSEEIGRIIKTIDEIAFQTNILALNAAVEAARAGEAGAGFAVVADEVRALAQRSAKAARETATKIDDAMSRSNQGVELSGRVVKALEDIVERVREVDSLVIEVSSGSEEQSTGLNQVSTAITQMDSVTQTGAANAEETAGAAEELNAQSTELRSAAEQLAALVGLKMESEVESGRGLGSMMGSAVSVLTSGRSKSTSRAPSKPVATVMSSGGDDSMEFFR</sequence>
<dbReference type="Proteomes" id="UP000738431">
    <property type="component" value="Chromosome"/>
</dbReference>
<dbReference type="PANTHER" id="PTHR43531">
    <property type="entry name" value="PROTEIN ICFG"/>
    <property type="match status" value="1"/>
</dbReference>
<dbReference type="Pfam" id="PF00015">
    <property type="entry name" value="MCPsignal"/>
    <property type="match status" value="1"/>
</dbReference>
<protein>
    <submittedName>
        <fullName evidence="8">Methyl-accepting chemotaxis protein</fullName>
    </submittedName>
</protein>
<organism evidence="8 9">
    <name type="scientific">Actomonas aquatica</name>
    <dbReference type="NCBI Taxonomy" id="2866162"/>
    <lineage>
        <taxon>Bacteria</taxon>
        <taxon>Pseudomonadati</taxon>
        <taxon>Verrucomicrobiota</taxon>
        <taxon>Opitutia</taxon>
        <taxon>Opitutales</taxon>
        <taxon>Opitutaceae</taxon>
        <taxon>Actomonas</taxon>
    </lineage>
</organism>
<accession>A0ABZ1C6P6</accession>
<dbReference type="InterPro" id="IPR032255">
    <property type="entry name" value="HBM"/>
</dbReference>
<dbReference type="PROSITE" id="PS50111">
    <property type="entry name" value="CHEMOTAXIS_TRANSDUC_2"/>
    <property type="match status" value="1"/>
</dbReference>
<dbReference type="RefSeq" id="WP_225919262.1">
    <property type="nucleotide sequence ID" value="NZ_CP139781.1"/>
</dbReference>